<accession>A0A371HHX9</accession>
<sequence length="176" mass="20995">MTSLLEKRVTWLKYYIKLSFLFNINEEIEDDLEHTLRLLSLAKQEIKEIQPHKELIEDTLALKRIPNHIKCFASLLETSFDIRRREVLIARKNRKVKRDMEENHKEHHNYDEDPPKITLQDYFILAFGVTNNIHYPPVVVNNYELKLVLIKMVQNSSQFKDQEPTPHPYKKVLALC</sequence>
<evidence type="ECO:0000313" key="2">
    <source>
        <dbReference type="Proteomes" id="UP000257109"/>
    </source>
</evidence>
<evidence type="ECO:0000313" key="1">
    <source>
        <dbReference type="EMBL" id="RDY02407.1"/>
    </source>
</evidence>
<dbReference type="EMBL" id="QJKJ01002541">
    <property type="protein sequence ID" value="RDY02407.1"/>
    <property type="molecule type" value="Genomic_DNA"/>
</dbReference>
<keyword evidence="2" id="KW-1185">Reference proteome</keyword>
<name>A0A371HHX9_MUCPR</name>
<feature type="non-terminal residue" evidence="1">
    <location>
        <position position="1"/>
    </location>
</feature>
<proteinExistence type="predicted"/>
<reference evidence="1" key="1">
    <citation type="submission" date="2018-05" db="EMBL/GenBank/DDBJ databases">
        <title>Draft genome of Mucuna pruriens seed.</title>
        <authorList>
            <person name="Nnadi N.E."/>
            <person name="Vos R."/>
            <person name="Hasami M.H."/>
            <person name="Devisetty U.K."/>
            <person name="Aguiy J.C."/>
        </authorList>
    </citation>
    <scope>NUCLEOTIDE SEQUENCE [LARGE SCALE GENOMIC DNA]</scope>
    <source>
        <strain evidence="1">JCA_2017</strain>
    </source>
</reference>
<dbReference type="Proteomes" id="UP000257109">
    <property type="component" value="Unassembled WGS sequence"/>
</dbReference>
<protein>
    <submittedName>
        <fullName evidence="1">Uncharacterized protein</fullName>
    </submittedName>
</protein>
<organism evidence="1 2">
    <name type="scientific">Mucuna pruriens</name>
    <name type="common">Velvet bean</name>
    <name type="synonym">Dolichos pruriens</name>
    <dbReference type="NCBI Taxonomy" id="157652"/>
    <lineage>
        <taxon>Eukaryota</taxon>
        <taxon>Viridiplantae</taxon>
        <taxon>Streptophyta</taxon>
        <taxon>Embryophyta</taxon>
        <taxon>Tracheophyta</taxon>
        <taxon>Spermatophyta</taxon>
        <taxon>Magnoliopsida</taxon>
        <taxon>eudicotyledons</taxon>
        <taxon>Gunneridae</taxon>
        <taxon>Pentapetalae</taxon>
        <taxon>rosids</taxon>
        <taxon>fabids</taxon>
        <taxon>Fabales</taxon>
        <taxon>Fabaceae</taxon>
        <taxon>Papilionoideae</taxon>
        <taxon>50 kb inversion clade</taxon>
        <taxon>NPAAA clade</taxon>
        <taxon>indigoferoid/millettioid clade</taxon>
        <taxon>Phaseoleae</taxon>
        <taxon>Mucuna</taxon>
    </lineage>
</organism>
<dbReference type="AlphaFoldDB" id="A0A371HHX9"/>
<gene>
    <name evidence="1" type="ORF">CR513_14137</name>
</gene>
<comment type="caution">
    <text evidence="1">The sequence shown here is derived from an EMBL/GenBank/DDBJ whole genome shotgun (WGS) entry which is preliminary data.</text>
</comment>